<evidence type="ECO:0000313" key="3">
    <source>
        <dbReference type="Proteomes" id="UP000183832"/>
    </source>
</evidence>
<dbReference type="EMBL" id="CVRI01000028">
    <property type="protein sequence ID" value="CRK92453.1"/>
    <property type="molecule type" value="Genomic_DNA"/>
</dbReference>
<gene>
    <name evidence="2" type="ORF">CLUMA_CG006016</name>
</gene>
<organism evidence="2 3">
    <name type="scientific">Clunio marinus</name>
    <dbReference type="NCBI Taxonomy" id="568069"/>
    <lineage>
        <taxon>Eukaryota</taxon>
        <taxon>Metazoa</taxon>
        <taxon>Ecdysozoa</taxon>
        <taxon>Arthropoda</taxon>
        <taxon>Hexapoda</taxon>
        <taxon>Insecta</taxon>
        <taxon>Pterygota</taxon>
        <taxon>Neoptera</taxon>
        <taxon>Endopterygota</taxon>
        <taxon>Diptera</taxon>
        <taxon>Nematocera</taxon>
        <taxon>Chironomoidea</taxon>
        <taxon>Chironomidae</taxon>
        <taxon>Clunio</taxon>
    </lineage>
</organism>
<sequence>MTALNPKFSVNCFDLAILELNETNTLTPSYSRTIDLCESALKVAAKTMTKLQSRFQLCNLKFFLTIAFSVYLLQPASDRKPFLCSFNYRMI</sequence>
<keyword evidence="1" id="KW-1133">Transmembrane helix</keyword>
<evidence type="ECO:0000256" key="1">
    <source>
        <dbReference type="SAM" id="Phobius"/>
    </source>
</evidence>
<dbReference type="OrthoDB" id="2187496at2759"/>
<keyword evidence="1" id="KW-0472">Membrane</keyword>
<dbReference type="AlphaFoldDB" id="A0A1J1HWR1"/>
<name>A0A1J1HWR1_9DIPT</name>
<protein>
    <submittedName>
        <fullName evidence="2">CLUMA_CG006016, isoform A</fullName>
    </submittedName>
</protein>
<keyword evidence="1" id="KW-0812">Transmembrane</keyword>
<accession>A0A1J1HWR1</accession>
<evidence type="ECO:0000313" key="2">
    <source>
        <dbReference type="EMBL" id="CRK92453.1"/>
    </source>
</evidence>
<proteinExistence type="predicted"/>
<keyword evidence="3" id="KW-1185">Reference proteome</keyword>
<feature type="transmembrane region" description="Helical" evidence="1">
    <location>
        <begin position="55"/>
        <end position="73"/>
    </location>
</feature>
<dbReference type="Proteomes" id="UP000183832">
    <property type="component" value="Unassembled WGS sequence"/>
</dbReference>
<reference evidence="2 3" key="1">
    <citation type="submission" date="2015-04" db="EMBL/GenBank/DDBJ databases">
        <authorList>
            <person name="Syromyatnikov M.Y."/>
            <person name="Popov V.N."/>
        </authorList>
    </citation>
    <scope>NUCLEOTIDE SEQUENCE [LARGE SCALE GENOMIC DNA]</scope>
</reference>